<comment type="caution">
    <text evidence="2">The sequence shown here is derived from an EMBL/GenBank/DDBJ whole genome shotgun (WGS) entry which is preliminary data.</text>
</comment>
<accession>A0A511DCH1</accession>
<feature type="region of interest" description="Disordered" evidence="1">
    <location>
        <begin position="13"/>
        <end position="79"/>
    </location>
</feature>
<evidence type="ECO:0000313" key="2">
    <source>
        <dbReference type="EMBL" id="GEL22501.1"/>
    </source>
</evidence>
<proteinExistence type="predicted"/>
<name>A0A511DCH1_9PSEU</name>
<evidence type="ECO:0000256" key="1">
    <source>
        <dbReference type="SAM" id="MobiDB-lite"/>
    </source>
</evidence>
<dbReference type="EMBL" id="BJVJ01000009">
    <property type="protein sequence ID" value="GEL22501.1"/>
    <property type="molecule type" value="Genomic_DNA"/>
</dbReference>
<sequence length="79" mass="8057">MRDSVIATIRAGPVRGCDRPANGTTGPDPRISGTAVIPCNPPAHDIRCDAAPGPSDTEVNTGADASPPPRRDRTANGPT</sequence>
<protein>
    <submittedName>
        <fullName evidence="2">Uncharacterized protein</fullName>
    </submittedName>
</protein>
<evidence type="ECO:0000313" key="3">
    <source>
        <dbReference type="Proteomes" id="UP000321685"/>
    </source>
</evidence>
<gene>
    <name evidence="2" type="ORF">PSU4_14550</name>
</gene>
<dbReference type="AlphaFoldDB" id="A0A511DCH1"/>
<organism evidence="2 3">
    <name type="scientific">Pseudonocardia sulfidoxydans NBRC 16205</name>
    <dbReference type="NCBI Taxonomy" id="1223511"/>
    <lineage>
        <taxon>Bacteria</taxon>
        <taxon>Bacillati</taxon>
        <taxon>Actinomycetota</taxon>
        <taxon>Actinomycetes</taxon>
        <taxon>Pseudonocardiales</taxon>
        <taxon>Pseudonocardiaceae</taxon>
        <taxon>Pseudonocardia</taxon>
    </lineage>
</organism>
<feature type="compositionally biased region" description="Basic and acidic residues" evidence="1">
    <location>
        <begin position="69"/>
        <end position="79"/>
    </location>
</feature>
<dbReference type="Proteomes" id="UP000321685">
    <property type="component" value="Unassembled WGS sequence"/>
</dbReference>
<keyword evidence="3" id="KW-1185">Reference proteome</keyword>
<reference evidence="2 3" key="1">
    <citation type="submission" date="2019-07" db="EMBL/GenBank/DDBJ databases">
        <title>Whole genome shotgun sequence of Pseudonocardia sulfidoxydans NBRC 16205.</title>
        <authorList>
            <person name="Hosoyama A."/>
            <person name="Uohara A."/>
            <person name="Ohji S."/>
            <person name="Ichikawa N."/>
        </authorList>
    </citation>
    <scope>NUCLEOTIDE SEQUENCE [LARGE SCALE GENOMIC DNA]</scope>
    <source>
        <strain evidence="2 3">NBRC 16205</strain>
    </source>
</reference>